<evidence type="ECO:0000313" key="2">
    <source>
        <dbReference type="Proteomes" id="UP000214880"/>
    </source>
</evidence>
<name>A0A1G9TQG2_9FIRM</name>
<sequence>MGVYDALLEMKTKGEKLRLEELSPKDLKSMFIDDAITDSMIADLYEVKKTKITYMRKKHGITVRNSILEEYLLGKTESTREMNMLTKKEILTKANINMISKAVTHFAFRNGPIEDMHAHPNNQLSETDMKTLNKFMINRLAYIFTLIIEERWIEFSFLIRTNDMMFGKDWDEAEPDDGSTKEIIEMILKDNYQKRKNGRV</sequence>
<protein>
    <submittedName>
        <fullName evidence="1">Uncharacterized protein</fullName>
    </submittedName>
</protein>
<gene>
    <name evidence="1" type="ORF">SAMN04488502_10552</name>
</gene>
<organism evidence="1 2">
    <name type="scientific">Dendrosporobacter quercicolus</name>
    <dbReference type="NCBI Taxonomy" id="146817"/>
    <lineage>
        <taxon>Bacteria</taxon>
        <taxon>Bacillati</taxon>
        <taxon>Bacillota</taxon>
        <taxon>Negativicutes</taxon>
        <taxon>Selenomonadales</taxon>
        <taxon>Sporomusaceae</taxon>
        <taxon>Dendrosporobacter</taxon>
    </lineage>
</organism>
<reference evidence="1 2" key="1">
    <citation type="submission" date="2016-10" db="EMBL/GenBank/DDBJ databases">
        <authorList>
            <person name="de Groot N.N."/>
        </authorList>
    </citation>
    <scope>NUCLEOTIDE SEQUENCE [LARGE SCALE GENOMIC DNA]</scope>
    <source>
        <strain evidence="1 2">DSM 1736</strain>
    </source>
</reference>
<proteinExistence type="predicted"/>
<dbReference type="AlphaFoldDB" id="A0A1G9TQG2"/>
<dbReference type="RefSeq" id="WP_092072790.1">
    <property type="nucleotide sequence ID" value="NZ_FNHB01000005.1"/>
</dbReference>
<accession>A0A1G9TQG2</accession>
<dbReference type="OrthoDB" id="1921697at2"/>
<keyword evidence="2" id="KW-1185">Reference proteome</keyword>
<dbReference type="EMBL" id="FNHB01000005">
    <property type="protein sequence ID" value="SDM49930.1"/>
    <property type="molecule type" value="Genomic_DNA"/>
</dbReference>
<evidence type="ECO:0000313" key="1">
    <source>
        <dbReference type="EMBL" id="SDM49930.1"/>
    </source>
</evidence>
<dbReference type="Proteomes" id="UP000214880">
    <property type="component" value="Unassembled WGS sequence"/>
</dbReference>